<name>A0A547Q693_9RHOB</name>
<dbReference type="InterPro" id="IPR008767">
    <property type="entry name" value="Phage_SPP1_head-tail_adaptor"/>
</dbReference>
<evidence type="ECO:0000313" key="1">
    <source>
        <dbReference type="EMBL" id="TRD21907.1"/>
    </source>
</evidence>
<dbReference type="AlphaFoldDB" id="A0A547Q693"/>
<sequence length="114" mass="13246">MTRQAVARLDRMLTFQKRGTGNDGYGNRRTEYEAQFDEPAALAWRRGGEVQLAARMQARQPVILTVRRNARTMTIRPHWRAVWGDQKFDIREQPTIAADRRYLEMLAEAMPLNG</sequence>
<keyword evidence="2" id="KW-1185">Reference proteome</keyword>
<reference evidence="1 2" key="1">
    <citation type="submission" date="2019-06" db="EMBL/GenBank/DDBJ databases">
        <title>Paenimaribius caenipelagi gen. nov., sp. nov., isolated from a tidal flat.</title>
        <authorList>
            <person name="Yoon J.-H."/>
        </authorList>
    </citation>
    <scope>NUCLEOTIDE SEQUENCE [LARGE SCALE GENOMIC DNA]</scope>
    <source>
        <strain evidence="1 2">JBTF-M29</strain>
    </source>
</reference>
<gene>
    <name evidence="1" type="ORF">FEV53_07610</name>
</gene>
<accession>A0A547Q693</accession>
<dbReference type="InterPro" id="IPR038666">
    <property type="entry name" value="SSP1_head-tail_sf"/>
</dbReference>
<dbReference type="EMBL" id="VFSV01000009">
    <property type="protein sequence ID" value="TRD21907.1"/>
    <property type="molecule type" value="Genomic_DNA"/>
</dbReference>
<protein>
    <submittedName>
        <fullName evidence="1">Head-tail adaptor protein</fullName>
    </submittedName>
</protein>
<dbReference type="RefSeq" id="WP_142834212.1">
    <property type="nucleotide sequence ID" value="NZ_VFSV01000009.1"/>
</dbReference>
<comment type="caution">
    <text evidence="1">The sequence shown here is derived from an EMBL/GenBank/DDBJ whole genome shotgun (WGS) entry which is preliminary data.</text>
</comment>
<dbReference type="Pfam" id="PF05521">
    <property type="entry name" value="Phage_HCP"/>
    <property type="match status" value="1"/>
</dbReference>
<dbReference type="OrthoDB" id="7998779at2"/>
<organism evidence="1 2">
    <name type="scientific">Palleronia caenipelagi</name>
    <dbReference type="NCBI Taxonomy" id="2489174"/>
    <lineage>
        <taxon>Bacteria</taxon>
        <taxon>Pseudomonadati</taxon>
        <taxon>Pseudomonadota</taxon>
        <taxon>Alphaproteobacteria</taxon>
        <taxon>Rhodobacterales</taxon>
        <taxon>Roseobacteraceae</taxon>
        <taxon>Palleronia</taxon>
    </lineage>
</organism>
<proteinExistence type="predicted"/>
<evidence type="ECO:0000313" key="2">
    <source>
        <dbReference type="Proteomes" id="UP000318590"/>
    </source>
</evidence>
<dbReference type="Proteomes" id="UP000318590">
    <property type="component" value="Unassembled WGS sequence"/>
</dbReference>
<dbReference type="Gene3D" id="2.40.10.270">
    <property type="entry name" value="Bacteriophage SPP1 head-tail adaptor protein"/>
    <property type="match status" value="1"/>
</dbReference>